<evidence type="ECO:0000256" key="8">
    <source>
        <dbReference type="ARBA" id="ARBA00023125"/>
    </source>
</evidence>
<dbReference type="Pfam" id="PF00580">
    <property type="entry name" value="UvrD-helicase"/>
    <property type="match status" value="1"/>
</dbReference>
<dbReference type="PANTHER" id="PTHR11070:SF48">
    <property type="entry name" value="ATP-DEPENDENT HELICASE_NUCLEASE SUBUNIT A"/>
    <property type="match status" value="1"/>
</dbReference>
<comment type="similarity">
    <text evidence="13">Belongs to the helicase family. AddA subfamily.</text>
</comment>
<dbReference type="InterPro" id="IPR011335">
    <property type="entry name" value="Restrct_endonuc-II-like"/>
</dbReference>
<accession>A0ABT3E5P5</accession>
<keyword evidence="9 13" id="KW-0234">DNA repair</keyword>
<reference evidence="18 19" key="1">
    <citation type="submission" date="2022-10" db="EMBL/GenBank/DDBJ databases">
        <title>Weissella fermenti sp. nov., isolated from fermented cabbage.</title>
        <authorList>
            <person name="Lee J.K."/>
            <person name="Baek J.H."/>
            <person name="Choi D.G."/>
            <person name="Kim J.M."/>
            <person name="Jeon C.O."/>
        </authorList>
    </citation>
    <scope>NUCLEOTIDE SEQUENCE [LARGE SCALE GENOMIC DNA]</scope>
    <source>
        <strain evidence="18 19">KACC 18534</strain>
    </source>
</reference>
<proteinExistence type="inferred from homology"/>
<keyword evidence="8 13" id="KW-0238">DNA-binding</keyword>
<gene>
    <name evidence="13 18" type="primary">addA</name>
    <name evidence="18" type="ORF">OIT44_06440</name>
</gene>
<dbReference type="InterPro" id="IPR011604">
    <property type="entry name" value="PDDEXK-like_dom_sf"/>
</dbReference>
<evidence type="ECO:0000256" key="5">
    <source>
        <dbReference type="ARBA" id="ARBA00022806"/>
    </source>
</evidence>
<evidence type="ECO:0000256" key="6">
    <source>
        <dbReference type="ARBA" id="ARBA00022839"/>
    </source>
</evidence>
<organism evidence="18 19">
    <name type="scientific">Weissella ceti</name>
    <dbReference type="NCBI Taxonomy" id="759620"/>
    <lineage>
        <taxon>Bacteria</taxon>
        <taxon>Bacillati</taxon>
        <taxon>Bacillota</taxon>
        <taxon>Bacilli</taxon>
        <taxon>Lactobacillales</taxon>
        <taxon>Lactobacillaceae</taxon>
        <taxon>Weissella</taxon>
    </lineage>
</organism>
<evidence type="ECO:0000256" key="3">
    <source>
        <dbReference type="ARBA" id="ARBA00022763"/>
    </source>
</evidence>
<dbReference type="InterPro" id="IPR014017">
    <property type="entry name" value="DNA_helicase_UvrD-like_C"/>
</dbReference>
<comment type="function">
    <text evidence="13">The heterodimer acts as both an ATP-dependent DNA helicase and an ATP-dependent, dual-direction single-stranded exonuclease. Recognizes the chi site generating a DNA molecule suitable for the initiation of homologous recombination. The AddA nuclease domain is required for chi fragment generation; this subunit has the helicase and 3' -&gt; 5' nuclease activities.</text>
</comment>
<dbReference type="PROSITE" id="PS51198">
    <property type="entry name" value="UVRD_HELICASE_ATP_BIND"/>
    <property type="match status" value="1"/>
</dbReference>
<keyword evidence="5 13" id="KW-0347">Helicase</keyword>
<keyword evidence="6 13" id="KW-0269">Exonuclease</keyword>
<dbReference type="NCBIfam" id="TIGR02785">
    <property type="entry name" value="addA_Gpos"/>
    <property type="match status" value="1"/>
</dbReference>
<comment type="subunit">
    <text evidence="13">Heterodimer of AddA and AddB/RexB.</text>
</comment>
<keyword evidence="15" id="KW-0175">Coiled coil</keyword>
<keyword evidence="1 13" id="KW-0540">Nuclease</keyword>
<dbReference type="InterPro" id="IPR000212">
    <property type="entry name" value="DNA_helicase_UvrD/REP"/>
</dbReference>
<dbReference type="Pfam" id="PF13361">
    <property type="entry name" value="UvrD_C"/>
    <property type="match status" value="1"/>
</dbReference>
<comment type="caution">
    <text evidence="18">The sequence shown here is derived from an EMBL/GenBank/DDBJ whole genome shotgun (WGS) entry which is preliminary data.</text>
</comment>
<comment type="catalytic activity">
    <reaction evidence="11 13">
        <text>Couples ATP hydrolysis with the unwinding of duplex DNA by translocating in the 3'-5' direction.</text>
        <dbReference type="EC" id="5.6.2.4"/>
    </reaction>
</comment>
<keyword evidence="10 13" id="KW-0413">Isomerase</keyword>
<name>A0ABT3E5P5_9LACO</name>
<dbReference type="GO" id="GO:0004386">
    <property type="term" value="F:helicase activity"/>
    <property type="evidence" value="ECO:0007669"/>
    <property type="project" value="UniProtKB-KW"/>
</dbReference>
<dbReference type="Pfam" id="PF12705">
    <property type="entry name" value="PDDEXK_1"/>
    <property type="match status" value="1"/>
</dbReference>
<evidence type="ECO:0000256" key="12">
    <source>
        <dbReference type="ARBA" id="ARBA00048988"/>
    </source>
</evidence>
<dbReference type="SUPFAM" id="SSF52980">
    <property type="entry name" value="Restriction endonuclease-like"/>
    <property type="match status" value="1"/>
</dbReference>
<dbReference type="EMBL" id="JAOZFE010000008">
    <property type="protein sequence ID" value="MCW0953695.1"/>
    <property type="molecule type" value="Genomic_DNA"/>
</dbReference>
<dbReference type="Gene3D" id="3.90.320.10">
    <property type="match status" value="1"/>
</dbReference>
<evidence type="ECO:0000256" key="10">
    <source>
        <dbReference type="ARBA" id="ARBA00023235"/>
    </source>
</evidence>
<evidence type="ECO:0000256" key="4">
    <source>
        <dbReference type="ARBA" id="ARBA00022801"/>
    </source>
</evidence>
<evidence type="ECO:0000256" key="13">
    <source>
        <dbReference type="HAMAP-Rule" id="MF_01451"/>
    </source>
</evidence>
<feature type="binding site" evidence="14">
    <location>
        <begin position="22"/>
        <end position="29"/>
    </location>
    <ligand>
        <name>ATP</name>
        <dbReference type="ChEBI" id="CHEBI:30616"/>
    </ligand>
</feature>
<feature type="domain" description="UvrD-like helicase C-terminal" evidence="17">
    <location>
        <begin position="508"/>
        <end position="805"/>
    </location>
</feature>
<evidence type="ECO:0000256" key="9">
    <source>
        <dbReference type="ARBA" id="ARBA00023204"/>
    </source>
</evidence>
<dbReference type="InterPro" id="IPR038726">
    <property type="entry name" value="PDDEXK_AddAB-type"/>
</dbReference>
<keyword evidence="7 13" id="KW-0067">ATP-binding</keyword>
<evidence type="ECO:0000256" key="1">
    <source>
        <dbReference type="ARBA" id="ARBA00022722"/>
    </source>
</evidence>
<protein>
    <recommendedName>
        <fullName evidence="13">ATP-dependent helicase/nuclease subunit A</fullName>
        <ecNumber evidence="13">3.1.-.-</ecNumber>
        <ecNumber evidence="13">5.6.2.4</ecNumber>
    </recommendedName>
    <alternativeName>
        <fullName evidence="13">ATP-dependent helicase/nuclease AddA</fullName>
    </alternativeName>
    <alternativeName>
        <fullName evidence="13">DNA 3'-5' helicase AddA</fullName>
    </alternativeName>
</protein>
<dbReference type="InterPro" id="IPR014016">
    <property type="entry name" value="UvrD-like_ATP-bd"/>
</dbReference>
<evidence type="ECO:0000259" key="17">
    <source>
        <dbReference type="PROSITE" id="PS51217"/>
    </source>
</evidence>
<dbReference type="Gene3D" id="3.40.50.300">
    <property type="entry name" value="P-loop containing nucleotide triphosphate hydrolases"/>
    <property type="match status" value="4"/>
</dbReference>
<sequence>MNFTPTQSAAIETKGKNILVSASAGSGKTRVLVERVLQRLLAGENINEFLIVTFTEAAAAEMKERLEKEIRTALQDAQDDQRQHLLKQLRLLNVANISTLHAFALRLIEQYHYTIDLDPQFRLLDDAERTLLMHNVYQNLLDDAYENDDDGSFKALVTQFKSASQDDGPLRNAVFTLFNFAMARPDTSEWLGALADAYQHDKPFTQTDFYQTEVLPLLKQELTGLATEAERALRQAPDTGESEAALNRKANFENDADFFVSANQMLANPDLSWDDLRRFILNSEQPTKWGAARHAKAKASRFDKKDPVEVELQNEWNAVKVGRDYRLDQLSKLRAKYFVLDEAGQKVALAGAEKTLRALVDFTETFRAAFLDEKLAQKTVDFNDLEHFALQIVQQEAVATELQGRYREVMVDEYQDTNQLQEAILGRIAGDDNTFQVGDIKQSIYKFRQADPSLFGSKLHDYPIDEQSDVITLQENFRSHPNVTKFINYIFAQVMSENLGDVEYTGSAELVAGADYYPEEVSKHAELLVYLSDEGEGENKYSSTIGQIRLMASKIKELMTDPATLIFDREEKELRRPTYSDITILVPTKLQNLDVIDVFNKLDIPLAVDGTENFFQTTEISVMLSLLRVIDNPHQDIPLAAVLRSPMYDLNENDLALIRLQDRQGDFYQALVKFHESEIADLAQADMPEKDMANAKATVARFMAHLAEFKVLATQNQLVDLVWRIFDTTGWLDYMGGLSSGPQRQANLHALYERAASFQQSNFVGLYQFVSYITELQEKERDLGVADANVTDNSIRLMTIHRSKGLEFPIVFLLNSTRDMVSTNEVKGDVLVDAYAGAGVNYIDTEHQLELPTIQREVVKTARQKGAFAEQLRVLYVALTRAEQEVFLVGSYDTAKQMLDKWQLSQHGQDWMLPEWVRLQGKSYMDLAGMALLRHPDVEARTQVTDGEVDLLDIKPLTPKGELVKSDDESAEKFEANKMQFKIEAKTFLELQEVEKEQYAPTLQAEATTESPVMTSVDVTNWRPILDYDYKFDSATHATAYQSVSEIKRLFEDPDLSEGRVLADKRLDPEEQTGLRFVDAELSKPKFMQEVTIQPSAAAIGTATHLVLQRLDLSQGVPNEASVQRLLDSLVATGLLEKAIAQEVRVTDVVKFFTDSELGKMMLANQATLQREVPFSLLLDGNMLYKNFDGDDRVLVHGIIDGYFKVGDEVWMFDYKTDRINGQEEGALLKKRYAGQLNIYAQALIAMGMPQPKVFIYALSAGQAIELD</sequence>
<evidence type="ECO:0000259" key="16">
    <source>
        <dbReference type="PROSITE" id="PS51198"/>
    </source>
</evidence>
<evidence type="ECO:0000256" key="2">
    <source>
        <dbReference type="ARBA" id="ARBA00022741"/>
    </source>
</evidence>
<dbReference type="RefSeq" id="WP_213409055.1">
    <property type="nucleotide sequence ID" value="NZ_CP074441.1"/>
</dbReference>
<evidence type="ECO:0000256" key="11">
    <source>
        <dbReference type="ARBA" id="ARBA00034617"/>
    </source>
</evidence>
<dbReference type="EC" id="5.6.2.4" evidence="13"/>
<evidence type="ECO:0000313" key="19">
    <source>
        <dbReference type="Proteomes" id="UP001526225"/>
    </source>
</evidence>
<dbReference type="InterPro" id="IPR014152">
    <property type="entry name" value="AddA"/>
</dbReference>
<dbReference type="PANTHER" id="PTHR11070">
    <property type="entry name" value="UVRD / RECB / PCRA DNA HELICASE FAMILY MEMBER"/>
    <property type="match status" value="1"/>
</dbReference>
<feature type="domain" description="UvrD-like helicase ATP-binding" evidence="16">
    <location>
        <begin position="1"/>
        <end position="480"/>
    </location>
</feature>
<evidence type="ECO:0000256" key="7">
    <source>
        <dbReference type="ARBA" id="ARBA00022840"/>
    </source>
</evidence>
<keyword evidence="19" id="KW-1185">Reference proteome</keyword>
<dbReference type="InterPro" id="IPR027417">
    <property type="entry name" value="P-loop_NTPase"/>
</dbReference>
<evidence type="ECO:0000256" key="15">
    <source>
        <dbReference type="SAM" id="Coils"/>
    </source>
</evidence>
<evidence type="ECO:0000313" key="18">
    <source>
        <dbReference type="EMBL" id="MCW0953695.1"/>
    </source>
</evidence>
<comment type="catalytic activity">
    <reaction evidence="12 13">
        <text>ATP + H2O = ADP + phosphate + H(+)</text>
        <dbReference type="Rhea" id="RHEA:13065"/>
        <dbReference type="ChEBI" id="CHEBI:15377"/>
        <dbReference type="ChEBI" id="CHEBI:15378"/>
        <dbReference type="ChEBI" id="CHEBI:30616"/>
        <dbReference type="ChEBI" id="CHEBI:43474"/>
        <dbReference type="ChEBI" id="CHEBI:456216"/>
        <dbReference type="EC" id="5.6.2.4"/>
    </reaction>
</comment>
<keyword evidence="2 13" id="KW-0547">Nucleotide-binding</keyword>
<dbReference type="Proteomes" id="UP001526225">
    <property type="component" value="Unassembled WGS sequence"/>
</dbReference>
<comment type="cofactor">
    <cofactor evidence="13">
        <name>Mg(2+)</name>
        <dbReference type="ChEBI" id="CHEBI:18420"/>
    </cofactor>
</comment>
<dbReference type="HAMAP" id="MF_01451">
    <property type="entry name" value="AddA"/>
    <property type="match status" value="1"/>
</dbReference>
<keyword evidence="4 13" id="KW-0378">Hydrolase</keyword>
<evidence type="ECO:0000256" key="14">
    <source>
        <dbReference type="PROSITE-ProRule" id="PRU00560"/>
    </source>
</evidence>
<dbReference type="PROSITE" id="PS51217">
    <property type="entry name" value="UVRD_HELICASE_CTER"/>
    <property type="match status" value="1"/>
</dbReference>
<dbReference type="EC" id="3.1.-.-" evidence="13"/>
<keyword evidence="3 13" id="KW-0227">DNA damage</keyword>
<dbReference type="SUPFAM" id="SSF52540">
    <property type="entry name" value="P-loop containing nucleoside triphosphate hydrolases"/>
    <property type="match status" value="1"/>
</dbReference>
<feature type="coiled-coil region" evidence="15">
    <location>
        <begin position="56"/>
        <end position="83"/>
    </location>
</feature>